<feature type="modified residue" description="S-(dipyrrolylmethanemethyl)cysteine" evidence="8">
    <location>
        <position position="241"/>
    </location>
</feature>
<dbReference type="GO" id="GO:0005737">
    <property type="term" value="C:cytoplasm"/>
    <property type="evidence" value="ECO:0007669"/>
    <property type="project" value="UniProtKB-UniRule"/>
</dbReference>
<dbReference type="AlphaFoldDB" id="A0A839F8U4"/>
<dbReference type="PIRSF" id="PIRSF001438">
    <property type="entry name" value="4pyrrol_synth_OHMeBilane_synth"/>
    <property type="match status" value="1"/>
</dbReference>
<keyword evidence="5 8" id="KW-0808">Transferase</keyword>
<dbReference type="PROSITE" id="PS00533">
    <property type="entry name" value="PORPHOBILINOGEN_DEAM"/>
    <property type="match status" value="1"/>
</dbReference>
<comment type="cofactor">
    <cofactor evidence="8">
        <name>dipyrromethane</name>
        <dbReference type="ChEBI" id="CHEBI:60342"/>
    </cofactor>
    <text evidence="8">Binds 1 dipyrromethane group covalently.</text>
</comment>
<dbReference type="CDD" id="cd13646">
    <property type="entry name" value="PBP2_EcHMBS_like"/>
    <property type="match status" value="1"/>
</dbReference>
<comment type="similarity">
    <text evidence="3 8">Belongs to the HMBS family.</text>
</comment>
<protein>
    <recommendedName>
        <fullName evidence="8">Porphobilinogen deaminase</fullName>
        <shortName evidence="8">PBG</shortName>
        <ecNumber evidence="8">2.5.1.61</ecNumber>
    </recommendedName>
    <alternativeName>
        <fullName evidence="8">Hydroxymethylbilane synthase</fullName>
        <shortName evidence="8">HMBS</shortName>
    </alternativeName>
    <alternativeName>
        <fullName evidence="8">Pre-uroporphyrinogen synthase</fullName>
    </alternativeName>
</protein>
<keyword evidence="12" id="KW-1185">Reference proteome</keyword>
<comment type="miscellaneous">
    <text evidence="8">The porphobilinogen subunits are added to the dipyrromethane group.</text>
</comment>
<dbReference type="InterPro" id="IPR022419">
    <property type="entry name" value="Porphobilin_deaminase_cofac_BS"/>
</dbReference>
<keyword evidence="6 8" id="KW-0627">Porphyrin biosynthesis</keyword>
<dbReference type="GO" id="GO:0004418">
    <property type="term" value="F:hydroxymethylbilane synthase activity"/>
    <property type="evidence" value="ECO:0007669"/>
    <property type="project" value="UniProtKB-UniRule"/>
</dbReference>
<comment type="function">
    <text evidence="1 8">Tetrapolymerization of the monopyrrole PBG into the hydroxymethylbilane pre-uroporphyrinogen in several discrete steps.</text>
</comment>
<dbReference type="SUPFAM" id="SSF53850">
    <property type="entry name" value="Periplasmic binding protein-like II"/>
    <property type="match status" value="1"/>
</dbReference>
<evidence type="ECO:0000256" key="4">
    <source>
        <dbReference type="ARBA" id="ARBA00011245"/>
    </source>
</evidence>
<dbReference type="Pfam" id="PF03900">
    <property type="entry name" value="Porphobil_deamC"/>
    <property type="match status" value="1"/>
</dbReference>
<evidence type="ECO:0000259" key="9">
    <source>
        <dbReference type="Pfam" id="PF01379"/>
    </source>
</evidence>
<dbReference type="InterPro" id="IPR036803">
    <property type="entry name" value="Porphobilinogen_deaminase_C_sf"/>
</dbReference>
<evidence type="ECO:0000256" key="7">
    <source>
        <dbReference type="ARBA" id="ARBA00048169"/>
    </source>
</evidence>
<dbReference type="SUPFAM" id="SSF54782">
    <property type="entry name" value="Porphobilinogen deaminase (hydroxymethylbilane synthase), C-terminal domain"/>
    <property type="match status" value="1"/>
</dbReference>
<evidence type="ECO:0000313" key="11">
    <source>
        <dbReference type="EMBL" id="MBA8889490.1"/>
    </source>
</evidence>
<dbReference type="PANTHER" id="PTHR11557">
    <property type="entry name" value="PORPHOBILINOGEN DEAMINASE"/>
    <property type="match status" value="1"/>
</dbReference>
<dbReference type="NCBIfam" id="TIGR00212">
    <property type="entry name" value="hemC"/>
    <property type="match status" value="1"/>
</dbReference>
<dbReference type="GO" id="GO:0006782">
    <property type="term" value="P:protoporphyrinogen IX biosynthetic process"/>
    <property type="evidence" value="ECO:0007669"/>
    <property type="project" value="UniProtKB-UniRule"/>
</dbReference>
<evidence type="ECO:0000256" key="3">
    <source>
        <dbReference type="ARBA" id="ARBA00005638"/>
    </source>
</evidence>
<dbReference type="InterPro" id="IPR022417">
    <property type="entry name" value="Porphobilin_deaminase_N"/>
</dbReference>
<name>A0A839F8U4_9GAMM</name>
<feature type="domain" description="Porphobilinogen deaminase N-terminal" evidence="9">
    <location>
        <begin position="5"/>
        <end position="211"/>
    </location>
</feature>
<proteinExistence type="inferred from homology"/>
<comment type="subunit">
    <text evidence="4 8">Monomer.</text>
</comment>
<comment type="catalytic activity">
    <reaction evidence="7 8">
        <text>4 porphobilinogen + H2O = hydroxymethylbilane + 4 NH4(+)</text>
        <dbReference type="Rhea" id="RHEA:13185"/>
        <dbReference type="ChEBI" id="CHEBI:15377"/>
        <dbReference type="ChEBI" id="CHEBI:28938"/>
        <dbReference type="ChEBI" id="CHEBI:57845"/>
        <dbReference type="ChEBI" id="CHEBI:58126"/>
        <dbReference type="EC" id="2.5.1.61"/>
    </reaction>
</comment>
<evidence type="ECO:0000256" key="8">
    <source>
        <dbReference type="HAMAP-Rule" id="MF_00260"/>
    </source>
</evidence>
<feature type="domain" description="Porphobilinogen deaminase C-terminal" evidence="10">
    <location>
        <begin position="225"/>
        <end position="294"/>
    </location>
</feature>
<dbReference type="PANTHER" id="PTHR11557:SF0">
    <property type="entry name" value="PORPHOBILINOGEN DEAMINASE"/>
    <property type="match status" value="1"/>
</dbReference>
<dbReference type="Gene3D" id="3.30.160.40">
    <property type="entry name" value="Porphobilinogen deaminase, C-terminal domain"/>
    <property type="match status" value="1"/>
</dbReference>
<dbReference type="Gene3D" id="3.40.190.10">
    <property type="entry name" value="Periplasmic binding protein-like II"/>
    <property type="match status" value="2"/>
</dbReference>
<accession>A0A839F8U4</accession>
<reference evidence="11 12" key="1">
    <citation type="submission" date="2020-07" db="EMBL/GenBank/DDBJ databases">
        <title>Genomic Encyclopedia of Type Strains, Phase IV (KMG-V): Genome sequencing to study the core and pangenomes of soil and plant-associated prokaryotes.</title>
        <authorList>
            <person name="Whitman W."/>
        </authorList>
    </citation>
    <scope>NUCLEOTIDE SEQUENCE [LARGE SCALE GENOMIC DNA]</scope>
    <source>
        <strain evidence="11 12">RH2WT43</strain>
    </source>
</reference>
<sequence length="305" mass="32600">MKKTLRIATRQSALALWQAEHVAARLRALHADLAVELVPMTTRGDEIIDRPLAAIGGKGLFLKELEVAMLERRADIAVHSFKDVPMELEPGFAIGAVLERADAADAYISNRWPRLAQLPRGARVGSSSLRRQSQLRALRPDLELADLRGNVNTRLAKLDAGDYDAIILACAGVERLGLGTRIAERLAAPAWLPAVAQGAIAIECRAGDADVLDLVRGLDDADTHRCVAAERAMNLDLHGSCNVPIAGYCVETETGLALWGLVGDAASGRVIRAEARGPRDAPEALGREVAALLRERGADEILGAA</sequence>
<evidence type="ECO:0000256" key="2">
    <source>
        <dbReference type="ARBA" id="ARBA00004735"/>
    </source>
</evidence>
<comment type="caution">
    <text evidence="11">The sequence shown here is derived from an EMBL/GenBank/DDBJ whole genome shotgun (WGS) entry which is preliminary data.</text>
</comment>
<evidence type="ECO:0000256" key="6">
    <source>
        <dbReference type="ARBA" id="ARBA00023244"/>
    </source>
</evidence>
<dbReference type="InterPro" id="IPR000860">
    <property type="entry name" value="HemC"/>
</dbReference>
<dbReference type="Proteomes" id="UP000550401">
    <property type="component" value="Unassembled WGS sequence"/>
</dbReference>
<organism evidence="11 12">
    <name type="scientific">Dokdonella fugitiva</name>
    <dbReference type="NCBI Taxonomy" id="328517"/>
    <lineage>
        <taxon>Bacteria</taxon>
        <taxon>Pseudomonadati</taxon>
        <taxon>Pseudomonadota</taxon>
        <taxon>Gammaproteobacteria</taxon>
        <taxon>Lysobacterales</taxon>
        <taxon>Rhodanobacteraceae</taxon>
        <taxon>Dokdonella</taxon>
    </lineage>
</organism>
<dbReference type="FunFam" id="3.40.190.10:FF:000005">
    <property type="entry name" value="Porphobilinogen deaminase"/>
    <property type="match status" value="1"/>
</dbReference>
<dbReference type="EMBL" id="JACGXL010000007">
    <property type="protein sequence ID" value="MBA8889490.1"/>
    <property type="molecule type" value="Genomic_DNA"/>
</dbReference>
<dbReference type="RefSeq" id="WP_182532536.1">
    <property type="nucleotide sequence ID" value="NZ_JACGXL010000007.1"/>
</dbReference>
<dbReference type="HAMAP" id="MF_00260">
    <property type="entry name" value="Porphobil_deam"/>
    <property type="match status" value="1"/>
</dbReference>
<dbReference type="EC" id="2.5.1.61" evidence="8"/>
<dbReference type="FunFam" id="3.40.190.10:FF:000004">
    <property type="entry name" value="Porphobilinogen deaminase"/>
    <property type="match status" value="1"/>
</dbReference>
<dbReference type="UniPathway" id="UPA00251">
    <property type="reaction ID" value="UER00319"/>
</dbReference>
<dbReference type="InterPro" id="IPR022418">
    <property type="entry name" value="Porphobilinogen_deaminase_C"/>
</dbReference>
<evidence type="ECO:0000259" key="10">
    <source>
        <dbReference type="Pfam" id="PF03900"/>
    </source>
</evidence>
<comment type="pathway">
    <text evidence="2">Porphyrin-containing compound metabolism; protoporphyrin-IX biosynthesis; coproporphyrinogen-III from 5-aminolevulinate: step 2/4.</text>
</comment>
<evidence type="ECO:0000256" key="1">
    <source>
        <dbReference type="ARBA" id="ARBA00002869"/>
    </source>
</evidence>
<dbReference type="PRINTS" id="PR00151">
    <property type="entry name" value="PORPHBDMNASE"/>
</dbReference>
<dbReference type="Pfam" id="PF01379">
    <property type="entry name" value="Porphobil_deam"/>
    <property type="match status" value="1"/>
</dbReference>
<gene>
    <name evidence="8" type="primary">hemC</name>
    <name evidence="11" type="ORF">FHW12_003736</name>
</gene>
<evidence type="ECO:0000313" key="12">
    <source>
        <dbReference type="Proteomes" id="UP000550401"/>
    </source>
</evidence>
<evidence type="ECO:0000256" key="5">
    <source>
        <dbReference type="ARBA" id="ARBA00022679"/>
    </source>
</evidence>